<protein>
    <submittedName>
        <fullName evidence="1">Uncharacterized protein</fullName>
    </submittedName>
</protein>
<comment type="caution">
    <text evidence="1">The sequence shown here is derived from an EMBL/GenBank/DDBJ whole genome shotgun (WGS) entry which is preliminary data.</text>
</comment>
<dbReference type="EMBL" id="LLXL01001752">
    <property type="protein sequence ID" value="PKK63006.1"/>
    <property type="molecule type" value="Genomic_DNA"/>
</dbReference>
<dbReference type="VEuPathDB" id="FungiDB:FUN_014627"/>
<reference evidence="1 2" key="2">
    <citation type="submission" date="2017-10" db="EMBL/GenBank/DDBJ databases">
        <title>Extensive intraspecific genome diversity in a model arbuscular mycorrhizal fungus.</title>
        <authorList>
            <person name="Chen E.C.H."/>
            <person name="Morin E."/>
            <person name="Baudet D."/>
            <person name="Noel J."/>
            <person name="Ndikumana S."/>
            <person name="Charron P."/>
            <person name="St-Onge C."/>
            <person name="Giorgi J."/>
            <person name="Grigoriev I.V."/>
            <person name="Roux C."/>
            <person name="Martin F.M."/>
            <person name="Corradi N."/>
        </authorList>
    </citation>
    <scope>NUCLEOTIDE SEQUENCE [LARGE SCALE GENOMIC DNA]</scope>
    <source>
        <strain evidence="1 2">C2</strain>
    </source>
</reference>
<dbReference type="AlphaFoldDB" id="A0A2N1MN23"/>
<dbReference type="VEuPathDB" id="FungiDB:RhiirFUN_011779"/>
<gene>
    <name evidence="1" type="ORF">RhiirC2_717287</name>
</gene>
<name>A0A2N1MN23_9GLOM</name>
<proteinExistence type="predicted"/>
<reference evidence="1 2" key="1">
    <citation type="submission" date="2016-04" db="EMBL/GenBank/DDBJ databases">
        <title>Genome analyses suggest a sexual origin of heterokaryosis in a supposedly ancient asexual fungus.</title>
        <authorList>
            <person name="Ropars J."/>
            <person name="Sedzielewska K."/>
            <person name="Noel J."/>
            <person name="Charron P."/>
            <person name="Farinelli L."/>
            <person name="Marton T."/>
            <person name="Kruger M."/>
            <person name="Pelin A."/>
            <person name="Brachmann A."/>
            <person name="Corradi N."/>
        </authorList>
    </citation>
    <scope>NUCLEOTIDE SEQUENCE [LARGE SCALE GENOMIC DNA]</scope>
    <source>
        <strain evidence="1 2">C2</strain>
    </source>
</reference>
<accession>A0A2N1MN23</accession>
<organism evidence="1 2">
    <name type="scientific">Rhizophagus irregularis</name>
    <dbReference type="NCBI Taxonomy" id="588596"/>
    <lineage>
        <taxon>Eukaryota</taxon>
        <taxon>Fungi</taxon>
        <taxon>Fungi incertae sedis</taxon>
        <taxon>Mucoromycota</taxon>
        <taxon>Glomeromycotina</taxon>
        <taxon>Glomeromycetes</taxon>
        <taxon>Glomerales</taxon>
        <taxon>Glomeraceae</taxon>
        <taxon>Rhizophagus</taxon>
    </lineage>
</organism>
<evidence type="ECO:0000313" key="2">
    <source>
        <dbReference type="Proteomes" id="UP000233469"/>
    </source>
</evidence>
<dbReference type="Proteomes" id="UP000233469">
    <property type="component" value="Unassembled WGS sequence"/>
</dbReference>
<sequence>MGTKRVLPICYSMTRILINTRVYPGERVTGRSSNSVYQGTAISLINCRSCKLPLVDKPNKNLYMEINVGTTYSRTITREQIAAEISQGRTDGHKYFYLLITTSHPSNNYPRIVETALVQHNDGDWRKVEDCPNVRLYFGHFPSRAAVASNRLRIREYINGQAENSSPHLILSEAFNYLPEYMEQLEN</sequence>
<evidence type="ECO:0000313" key="1">
    <source>
        <dbReference type="EMBL" id="PKK63006.1"/>
    </source>
</evidence>